<dbReference type="PANTHER" id="PTHR15885">
    <property type="entry name" value="COILED-COIL DOMAIN-CONTAINING PROTEIN 174"/>
    <property type="match status" value="1"/>
</dbReference>
<gene>
    <name evidence="3" type="ORF">K461DRAFT_285477</name>
</gene>
<feature type="compositionally biased region" description="Basic and acidic residues" evidence="2">
    <location>
        <begin position="267"/>
        <end position="317"/>
    </location>
</feature>
<evidence type="ECO:0000313" key="4">
    <source>
        <dbReference type="Proteomes" id="UP000799439"/>
    </source>
</evidence>
<proteinExistence type="predicted"/>
<dbReference type="OrthoDB" id="333551at2759"/>
<protein>
    <submittedName>
        <fullName evidence="3">Uncharacterized protein</fullName>
    </submittedName>
</protein>
<dbReference type="PANTHER" id="PTHR15885:SF1">
    <property type="entry name" value="COILED-COIL DOMAIN-CONTAINING PROTEIN 174"/>
    <property type="match status" value="1"/>
</dbReference>
<sequence>MSAKDAHLYSVPHSKKTQSGRGISTSGSLAFSSQLSSLISSGKAQNDRPGSGRAHRQKEDIFTTHNRNSHKRAKKDLDADNTSLTQRHTADSESLDSATWHRSKRKMEEKARLYAAMKRGDVDDDESRHMVDFDRKWAENEEKGLDSRWHNESSEGSEADGEEQVEWTDEFGRTRTGTKSQMLRAQRGLKMAEEVDTRARPAAPTQIIYGDAVQSAAFNPESTIAERMADLASKRDKSLTPPPDIHFDSSREVRHKGVGFMQLSLDAQERKKQMEGLEKDRQETERKRGERERKLKERQEMLDKRRHEIEVKRSKRKADEFLEELSREIAEREAGGALDAGKAEEDT</sequence>
<evidence type="ECO:0000256" key="1">
    <source>
        <dbReference type="ARBA" id="ARBA00023054"/>
    </source>
</evidence>
<keyword evidence="1" id="KW-0175">Coiled coil</keyword>
<organism evidence="3 4">
    <name type="scientific">Myriangium duriaei CBS 260.36</name>
    <dbReference type="NCBI Taxonomy" id="1168546"/>
    <lineage>
        <taxon>Eukaryota</taxon>
        <taxon>Fungi</taxon>
        <taxon>Dikarya</taxon>
        <taxon>Ascomycota</taxon>
        <taxon>Pezizomycotina</taxon>
        <taxon>Dothideomycetes</taxon>
        <taxon>Dothideomycetidae</taxon>
        <taxon>Myriangiales</taxon>
        <taxon>Myriangiaceae</taxon>
        <taxon>Myriangium</taxon>
    </lineage>
</organism>
<feature type="compositionally biased region" description="Low complexity" evidence="2">
    <location>
        <begin position="24"/>
        <end position="41"/>
    </location>
</feature>
<feature type="region of interest" description="Disordered" evidence="2">
    <location>
        <begin position="138"/>
        <end position="198"/>
    </location>
</feature>
<keyword evidence="4" id="KW-1185">Reference proteome</keyword>
<evidence type="ECO:0000256" key="2">
    <source>
        <dbReference type="SAM" id="MobiDB-lite"/>
    </source>
</evidence>
<accession>A0A9P4MI51</accession>
<dbReference type="EMBL" id="ML996084">
    <property type="protein sequence ID" value="KAF2153823.1"/>
    <property type="molecule type" value="Genomic_DNA"/>
</dbReference>
<feature type="region of interest" description="Disordered" evidence="2">
    <location>
        <begin position="233"/>
        <end position="317"/>
    </location>
</feature>
<feature type="region of interest" description="Disordered" evidence="2">
    <location>
        <begin position="1"/>
        <end position="107"/>
    </location>
</feature>
<reference evidence="3" key="1">
    <citation type="journal article" date="2020" name="Stud. Mycol.">
        <title>101 Dothideomycetes genomes: a test case for predicting lifestyles and emergence of pathogens.</title>
        <authorList>
            <person name="Haridas S."/>
            <person name="Albert R."/>
            <person name="Binder M."/>
            <person name="Bloem J."/>
            <person name="Labutti K."/>
            <person name="Salamov A."/>
            <person name="Andreopoulos B."/>
            <person name="Baker S."/>
            <person name="Barry K."/>
            <person name="Bills G."/>
            <person name="Bluhm B."/>
            <person name="Cannon C."/>
            <person name="Castanera R."/>
            <person name="Culley D."/>
            <person name="Daum C."/>
            <person name="Ezra D."/>
            <person name="Gonzalez J."/>
            <person name="Henrissat B."/>
            <person name="Kuo A."/>
            <person name="Liang C."/>
            <person name="Lipzen A."/>
            <person name="Lutzoni F."/>
            <person name="Magnuson J."/>
            <person name="Mondo S."/>
            <person name="Nolan M."/>
            <person name="Ohm R."/>
            <person name="Pangilinan J."/>
            <person name="Park H.-J."/>
            <person name="Ramirez L."/>
            <person name="Alfaro M."/>
            <person name="Sun H."/>
            <person name="Tritt A."/>
            <person name="Yoshinaga Y."/>
            <person name="Zwiers L.-H."/>
            <person name="Turgeon B."/>
            <person name="Goodwin S."/>
            <person name="Spatafora J."/>
            <person name="Crous P."/>
            <person name="Grigoriev I."/>
        </authorList>
    </citation>
    <scope>NUCLEOTIDE SEQUENCE</scope>
    <source>
        <strain evidence="3">CBS 260.36</strain>
    </source>
</reference>
<evidence type="ECO:0000313" key="3">
    <source>
        <dbReference type="EMBL" id="KAF2153823.1"/>
    </source>
</evidence>
<feature type="compositionally biased region" description="Basic and acidic residues" evidence="2">
    <location>
        <begin position="138"/>
        <end position="153"/>
    </location>
</feature>
<dbReference type="Proteomes" id="UP000799439">
    <property type="component" value="Unassembled WGS sequence"/>
</dbReference>
<dbReference type="GO" id="GO:0005634">
    <property type="term" value="C:nucleus"/>
    <property type="evidence" value="ECO:0007669"/>
    <property type="project" value="TreeGrafter"/>
</dbReference>
<name>A0A9P4MI51_9PEZI</name>
<dbReference type="AlphaFoldDB" id="A0A9P4MI51"/>
<comment type="caution">
    <text evidence="3">The sequence shown here is derived from an EMBL/GenBank/DDBJ whole genome shotgun (WGS) entry which is preliminary data.</text>
</comment>
<dbReference type="InterPro" id="IPR025066">
    <property type="entry name" value="CCDC174-like"/>
</dbReference>
<dbReference type="Pfam" id="PF13300">
    <property type="entry name" value="DUF4078"/>
    <property type="match status" value="1"/>
</dbReference>
<feature type="compositionally biased region" description="Acidic residues" evidence="2">
    <location>
        <begin position="155"/>
        <end position="169"/>
    </location>
</feature>